<sequence>MTSPSANIYATFTTLDLCASTTFAMGANTLPAKGRVGWRHAFGDMTPDAAMRFAGAGNPFTVGGFPIARNSAVIEAGLDYAISPNATLGLTYGRQFGSGSIDHSVKANFNVVF</sequence>
<reference evidence="2 4" key="1">
    <citation type="submission" date="2014-02" db="EMBL/GenBank/DDBJ databases">
        <title>Aquamicrobium defluvii Genome sequencing.</title>
        <authorList>
            <person name="Wang X."/>
        </authorList>
    </citation>
    <scope>NUCLEOTIDE SEQUENCE [LARGE SCALE GENOMIC DNA]</scope>
    <source>
        <strain evidence="2 4">W13Z1</strain>
    </source>
</reference>
<accession>A0A011TIB7</accession>
<dbReference type="Proteomes" id="UP000294958">
    <property type="component" value="Unassembled WGS sequence"/>
</dbReference>
<dbReference type="SUPFAM" id="SSF103515">
    <property type="entry name" value="Autotransporter"/>
    <property type="match status" value="1"/>
</dbReference>
<evidence type="ECO:0000313" key="5">
    <source>
        <dbReference type="Proteomes" id="UP000294958"/>
    </source>
</evidence>
<dbReference type="HOGENOM" id="CLU_2128278_0_0_5"/>
<dbReference type="EMBL" id="SNZF01000029">
    <property type="protein sequence ID" value="TDR32092.1"/>
    <property type="molecule type" value="Genomic_DNA"/>
</dbReference>
<dbReference type="eggNOG" id="COG4625">
    <property type="taxonomic scope" value="Bacteria"/>
</dbReference>
<evidence type="ECO:0000313" key="2">
    <source>
        <dbReference type="EMBL" id="EXL03732.1"/>
    </source>
</evidence>
<gene>
    <name evidence="2" type="ORF">BG36_11475</name>
    <name evidence="3" type="ORF">DES43_12933</name>
</gene>
<reference evidence="3 5" key="2">
    <citation type="submission" date="2019-03" db="EMBL/GenBank/DDBJ databases">
        <title>Genomic Encyclopedia of Type Strains, Phase IV (KMG-IV): sequencing the most valuable type-strain genomes for metagenomic binning, comparative biology and taxonomic classification.</title>
        <authorList>
            <person name="Goeker M."/>
        </authorList>
    </citation>
    <scope>NUCLEOTIDE SEQUENCE [LARGE SCALE GENOMIC DNA]</scope>
    <source>
        <strain evidence="3 5">DSM 11603</strain>
    </source>
</reference>
<dbReference type="PROSITE" id="PS51208">
    <property type="entry name" value="AUTOTRANSPORTER"/>
    <property type="match status" value="1"/>
</dbReference>
<dbReference type="PATRIC" id="fig|69279.3.peg.3387"/>
<name>A0A011TIB7_9HYPH</name>
<dbReference type="Pfam" id="PF03797">
    <property type="entry name" value="Autotransporter"/>
    <property type="match status" value="1"/>
</dbReference>
<feature type="domain" description="Autotransporter" evidence="1">
    <location>
        <begin position="1"/>
        <end position="113"/>
    </location>
</feature>
<dbReference type="Gene3D" id="2.40.128.130">
    <property type="entry name" value="Autotransporter beta-domain"/>
    <property type="match status" value="1"/>
</dbReference>
<keyword evidence="5" id="KW-1185">Reference proteome</keyword>
<comment type="caution">
    <text evidence="2">The sequence shown here is derived from an EMBL/GenBank/DDBJ whole genome shotgun (WGS) entry which is preliminary data.</text>
</comment>
<dbReference type="Proteomes" id="UP000019849">
    <property type="component" value="Unassembled WGS sequence"/>
</dbReference>
<dbReference type="InterPro" id="IPR006315">
    <property type="entry name" value="OM_autotransptr_brl_dom"/>
</dbReference>
<organism evidence="2 4">
    <name type="scientific">Aquamicrobium defluvii</name>
    <dbReference type="NCBI Taxonomy" id="69279"/>
    <lineage>
        <taxon>Bacteria</taxon>
        <taxon>Pseudomonadati</taxon>
        <taxon>Pseudomonadota</taxon>
        <taxon>Alphaproteobacteria</taxon>
        <taxon>Hyphomicrobiales</taxon>
        <taxon>Phyllobacteriaceae</taxon>
        <taxon>Aquamicrobium</taxon>
    </lineage>
</organism>
<evidence type="ECO:0000313" key="3">
    <source>
        <dbReference type="EMBL" id="TDR32092.1"/>
    </source>
</evidence>
<dbReference type="InterPro" id="IPR005546">
    <property type="entry name" value="Autotransporte_beta"/>
</dbReference>
<dbReference type="AlphaFoldDB" id="A0A011TIB7"/>
<dbReference type="NCBIfam" id="TIGR01414">
    <property type="entry name" value="autotrans_barl"/>
    <property type="match status" value="1"/>
</dbReference>
<dbReference type="GO" id="GO:0019867">
    <property type="term" value="C:outer membrane"/>
    <property type="evidence" value="ECO:0007669"/>
    <property type="project" value="InterPro"/>
</dbReference>
<proteinExistence type="predicted"/>
<dbReference type="STRING" id="69279.BG36_11475"/>
<protein>
    <submittedName>
        <fullName evidence="3">Outer membrane autotransporter protein</fullName>
    </submittedName>
</protein>
<dbReference type="EMBL" id="JENY01000024">
    <property type="protein sequence ID" value="EXL03732.1"/>
    <property type="molecule type" value="Genomic_DNA"/>
</dbReference>
<evidence type="ECO:0000313" key="4">
    <source>
        <dbReference type="Proteomes" id="UP000019849"/>
    </source>
</evidence>
<evidence type="ECO:0000259" key="1">
    <source>
        <dbReference type="PROSITE" id="PS51208"/>
    </source>
</evidence>
<dbReference type="InterPro" id="IPR036709">
    <property type="entry name" value="Autotransporte_beta_dom_sf"/>
</dbReference>